<evidence type="ECO:0000256" key="3">
    <source>
        <dbReference type="ARBA" id="ARBA00022692"/>
    </source>
</evidence>
<evidence type="ECO:0000256" key="5">
    <source>
        <dbReference type="ARBA" id="ARBA00023136"/>
    </source>
</evidence>
<feature type="transmembrane region" description="Helical" evidence="7">
    <location>
        <begin position="448"/>
        <end position="466"/>
    </location>
</feature>
<name>A0A410DV11_9CLOT</name>
<organism evidence="9 10">
    <name type="scientific">Clostridium manihotivorum</name>
    <dbReference type="NCBI Taxonomy" id="2320868"/>
    <lineage>
        <taxon>Bacteria</taxon>
        <taxon>Bacillati</taxon>
        <taxon>Bacillota</taxon>
        <taxon>Clostridia</taxon>
        <taxon>Eubacteriales</taxon>
        <taxon>Clostridiaceae</taxon>
        <taxon>Clostridium</taxon>
    </lineage>
</organism>
<feature type="transmembrane region" description="Helical" evidence="7">
    <location>
        <begin position="370"/>
        <end position="390"/>
    </location>
</feature>
<dbReference type="InterPro" id="IPR050250">
    <property type="entry name" value="Macrolide_Exporter_MacB"/>
</dbReference>
<evidence type="ECO:0000256" key="6">
    <source>
        <dbReference type="ARBA" id="ARBA00038076"/>
    </source>
</evidence>
<keyword evidence="4 7" id="KW-1133">Transmembrane helix</keyword>
<feature type="transmembrane region" description="Helical" evidence="7">
    <location>
        <begin position="324"/>
        <end position="350"/>
    </location>
</feature>
<keyword evidence="10" id="KW-1185">Reference proteome</keyword>
<dbReference type="PANTHER" id="PTHR30572">
    <property type="entry name" value="MEMBRANE COMPONENT OF TRANSPORTER-RELATED"/>
    <property type="match status" value="1"/>
</dbReference>
<accession>A0A410DV11</accession>
<feature type="transmembrane region" description="Helical" evidence="7">
    <location>
        <begin position="268"/>
        <end position="292"/>
    </location>
</feature>
<evidence type="ECO:0000313" key="9">
    <source>
        <dbReference type="EMBL" id="QAA32877.1"/>
    </source>
</evidence>
<proteinExistence type="inferred from homology"/>
<dbReference type="KEGG" id="cmah:C1I91_15180"/>
<evidence type="ECO:0000259" key="8">
    <source>
        <dbReference type="Pfam" id="PF02687"/>
    </source>
</evidence>
<feature type="domain" description="ABC3 transporter permease C-terminal" evidence="8">
    <location>
        <begin position="275"/>
        <end position="397"/>
    </location>
</feature>
<dbReference type="GO" id="GO:0022857">
    <property type="term" value="F:transmembrane transporter activity"/>
    <property type="evidence" value="ECO:0007669"/>
    <property type="project" value="TreeGrafter"/>
</dbReference>
<feature type="transmembrane region" description="Helical" evidence="7">
    <location>
        <begin position="726"/>
        <end position="747"/>
    </location>
</feature>
<dbReference type="Pfam" id="PF02687">
    <property type="entry name" value="FtsX"/>
    <property type="match status" value="2"/>
</dbReference>
<dbReference type="GO" id="GO:0005886">
    <property type="term" value="C:plasma membrane"/>
    <property type="evidence" value="ECO:0007669"/>
    <property type="project" value="UniProtKB-SubCell"/>
</dbReference>
<feature type="transmembrane region" description="Helical" evidence="7">
    <location>
        <begin position="782"/>
        <end position="802"/>
    </location>
</feature>
<feature type="domain" description="ABC3 transporter permease C-terminal" evidence="8">
    <location>
        <begin position="730"/>
        <end position="848"/>
    </location>
</feature>
<dbReference type="PANTHER" id="PTHR30572:SF4">
    <property type="entry name" value="ABC TRANSPORTER PERMEASE YTRF"/>
    <property type="match status" value="1"/>
</dbReference>
<feature type="transmembrane region" description="Helical" evidence="7">
    <location>
        <begin position="20"/>
        <end position="44"/>
    </location>
</feature>
<evidence type="ECO:0000313" key="10">
    <source>
        <dbReference type="Proteomes" id="UP000286268"/>
    </source>
</evidence>
<dbReference type="AlphaFoldDB" id="A0A410DV11"/>
<dbReference type="EMBL" id="CP025746">
    <property type="protein sequence ID" value="QAA32877.1"/>
    <property type="molecule type" value="Genomic_DNA"/>
</dbReference>
<evidence type="ECO:0000256" key="2">
    <source>
        <dbReference type="ARBA" id="ARBA00022475"/>
    </source>
</evidence>
<comment type="similarity">
    <text evidence="6">Belongs to the ABC-4 integral membrane protein family.</text>
</comment>
<keyword evidence="5 7" id="KW-0472">Membrane</keyword>
<dbReference type="OrthoDB" id="9793166at2"/>
<feature type="transmembrane region" description="Helical" evidence="7">
    <location>
        <begin position="814"/>
        <end position="840"/>
    </location>
</feature>
<keyword evidence="3 7" id="KW-0812">Transmembrane</keyword>
<protein>
    <submittedName>
        <fullName evidence="9">ABC transporter permease</fullName>
    </submittedName>
</protein>
<evidence type="ECO:0000256" key="7">
    <source>
        <dbReference type="SAM" id="Phobius"/>
    </source>
</evidence>
<evidence type="ECO:0000256" key="4">
    <source>
        <dbReference type="ARBA" id="ARBA00022989"/>
    </source>
</evidence>
<dbReference type="InterPro" id="IPR003838">
    <property type="entry name" value="ABC3_permease_C"/>
</dbReference>
<gene>
    <name evidence="9" type="ORF">C1I91_15180</name>
</gene>
<comment type="subcellular location">
    <subcellularLocation>
        <location evidence="1">Cell membrane</location>
        <topology evidence="1">Multi-pass membrane protein</topology>
    </subcellularLocation>
</comment>
<evidence type="ECO:0000256" key="1">
    <source>
        <dbReference type="ARBA" id="ARBA00004651"/>
    </source>
</evidence>
<dbReference type="Proteomes" id="UP000286268">
    <property type="component" value="Chromosome"/>
</dbReference>
<reference evidence="9 10" key="1">
    <citation type="submission" date="2018-01" db="EMBL/GenBank/DDBJ databases">
        <title>Genome Sequencing and Assembly of Anaerobacter polyendosporus strain CT4.</title>
        <authorList>
            <person name="Tachaapaikoon C."/>
            <person name="Sutheeworapong S."/>
            <person name="Jenjaroenpun P."/>
            <person name="Wongsurawat T."/>
            <person name="Nookeaw I."/>
            <person name="Cheawchanlertfa P."/>
            <person name="Kosugi A."/>
            <person name="Cheevadhanarak S."/>
            <person name="Ratanakhanokchai K."/>
        </authorList>
    </citation>
    <scope>NUCLEOTIDE SEQUENCE [LARGE SCALE GENOMIC DNA]</scope>
    <source>
        <strain evidence="9 10">CT4</strain>
    </source>
</reference>
<keyword evidence="2" id="KW-1003">Cell membrane</keyword>
<dbReference type="RefSeq" id="WP_128213611.1">
    <property type="nucleotide sequence ID" value="NZ_CP025746.1"/>
</dbReference>
<sequence length="857" mass="95343">MNIFNKVTLQAMKKSRTRTIVTVIGVVLSAAMITAVATFGVSLLNYMINGSIVKYGDWHVEFMNVPSAFVQERSQDKEAANTTTFENIGYSTLNGGQNPNKPYVFVAGFTKEAFDKLPITLISGRLPKNNEEILVPEHVKTNGGVKLTIGDKLPLAMGSRMEVNKELNQHDPYLSGKETLVPKAQRTYTVVGICQRPTFEDVSAPGYTLITKADPKDKINSFSLFVKLKNPRNIHSYVRSSGGKEAYSFNDNVLRFMGLSDDNLFNTLLYSVGGIVIAIVVIGSIFLIYNAFTISLNERTRQFGILSSVGATARQLQNSVLFEGLCIGAIGIPIGVLLGIGSIGLVISVVSKNFANIAYSNVPLTLTLSIPAIVVAVLVSMITILISAYIPARKVASAPVLESIRQSNEVKVEAKAVETSRLAQRIYGLEGTLALKNFKRNKKRYRSIVLSLTLSIVLFVSASAFGTDLKDVTKKSVMTNDYDISFSTQDMAENEMFKLYDKFKTAEGVYQSSYQAIMTYSCAVKKSDFSDLYKKYYGNDLTDEKVNLPMDIQFIKDSEYMSFVKSLGLPIKNYTGQNPKMIAVAKAKNVNNNKDGNSDLINMFSKPSMNFSIAPEINDKPKLEQSQNIDFTLVDTIPVDSLPRNLTKPKSFTFMVIAPYELKDRFETPGTHVEVKGLTFRSKTPSISVAKMEKIIQGAGITSDYTLYNVSKILEQNRSTIFVVDVFTYVFVIMISLIAVANVFNTISTNIKLRRRELSMLRSVGMSEQDFQKMMNFECAFYGIRALLFGLPISALSSWLIYRWMDGGTDKVKFILPWLSMAISVFSVFFVVFITMLYAISKIKKENIIDALRDDMT</sequence>